<organism evidence="2 3">
    <name type="scientific">Ancylostoma ceylanicum</name>
    <dbReference type="NCBI Taxonomy" id="53326"/>
    <lineage>
        <taxon>Eukaryota</taxon>
        <taxon>Metazoa</taxon>
        <taxon>Ecdysozoa</taxon>
        <taxon>Nematoda</taxon>
        <taxon>Chromadorea</taxon>
        <taxon>Rhabditida</taxon>
        <taxon>Rhabditina</taxon>
        <taxon>Rhabditomorpha</taxon>
        <taxon>Strongyloidea</taxon>
        <taxon>Ancylostomatidae</taxon>
        <taxon>Ancylostomatinae</taxon>
        <taxon>Ancylostoma</taxon>
    </lineage>
</organism>
<dbReference type="OrthoDB" id="10494315at2759"/>
<name>A0A016SJJ9_9BILA</name>
<reference evidence="3" key="1">
    <citation type="journal article" date="2015" name="Nat. Genet.">
        <title>The genome and transcriptome of the zoonotic hookworm Ancylostoma ceylanicum identify infection-specific gene families.</title>
        <authorList>
            <person name="Schwarz E.M."/>
            <person name="Hu Y."/>
            <person name="Antoshechkin I."/>
            <person name="Miller M.M."/>
            <person name="Sternberg P.W."/>
            <person name="Aroian R.V."/>
        </authorList>
    </citation>
    <scope>NUCLEOTIDE SEQUENCE</scope>
    <source>
        <strain evidence="3">HY135</strain>
    </source>
</reference>
<evidence type="ECO:0000256" key="1">
    <source>
        <dbReference type="SAM" id="Phobius"/>
    </source>
</evidence>
<evidence type="ECO:0000313" key="3">
    <source>
        <dbReference type="Proteomes" id="UP000024635"/>
    </source>
</evidence>
<keyword evidence="1" id="KW-0812">Transmembrane</keyword>
<evidence type="ECO:0008006" key="4">
    <source>
        <dbReference type="Google" id="ProtNLM"/>
    </source>
</evidence>
<sequence>MEFRLFGVGPGVLILVFLWASTFLASVSLGKTQGIMAIIGLCVLSSLISLALVSWPLDTLKEAVDDFSEITQYDHVFIPRLVLVIFLLLVVLLVFGQYLTRSVLITTSASCVKNRHKQLVFNEQY</sequence>
<proteinExistence type="predicted"/>
<feature type="transmembrane region" description="Helical" evidence="1">
    <location>
        <begin position="34"/>
        <end position="57"/>
    </location>
</feature>
<gene>
    <name evidence="2" type="primary">Acey_s0219.g2466</name>
    <name evidence="2" type="ORF">Y032_0219g2466</name>
</gene>
<accession>A0A016SJJ9</accession>
<dbReference type="Proteomes" id="UP000024635">
    <property type="component" value="Unassembled WGS sequence"/>
</dbReference>
<evidence type="ECO:0000313" key="2">
    <source>
        <dbReference type="EMBL" id="EYB90496.1"/>
    </source>
</evidence>
<keyword evidence="1" id="KW-1133">Transmembrane helix</keyword>
<comment type="caution">
    <text evidence="2">The sequence shown here is derived from an EMBL/GenBank/DDBJ whole genome shotgun (WGS) entry which is preliminary data.</text>
</comment>
<feature type="transmembrane region" description="Helical" evidence="1">
    <location>
        <begin position="6"/>
        <end position="27"/>
    </location>
</feature>
<keyword evidence="1" id="KW-0472">Membrane</keyword>
<feature type="transmembrane region" description="Helical" evidence="1">
    <location>
        <begin position="77"/>
        <end position="95"/>
    </location>
</feature>
<dbReference type="AlphaFoldDB" id="A0A016SJJ9"/>
<dbReference type="EMBL" id="JARK01001555">
    <property type="protein sequence ID" value="EYB90496.1"/>
    <property type="molecule type" value="Genomic_DNA"/>
</dbReference>
<protein>
    <recommendedName>
        <fullName evidence="4">Transmembrane protein 218</fullName>
    </recommendedName>
</protein>
<keyword evidence="3" id="KW-1185">Reference proteome</keyword>